<evidence type="ECO:0000256" key="1">
    <source>
        <dbReference type="SAM" id="Phobius"/>
    </source>
</evidence>
<proteinExistence type="predicted"/>
<evidence type="ECO:0000313" key="3">
    <source>
        <dbReference type="Proteomes" id="UP000598032"/>
    </source>
</evidence>
<feature type="transmembrane region" description="Helical" evidence="1">
    <location>
        <begin position="76"/>
        <end position="98"/>
    </location>
</feature>
<sequence length="262" mass="28707">MSYTDGNGFERNDSGQFINSGSLNHNNTSAQIAAGVAHYDTPQSAAHKLQQYYDLQNIPINEKYANGGNRESNLRLMAALGWWILCFVFAIGGVIAVAEVHDALRPVYPDAHTFVREDRAPPAVRESSRRNFEAAMLPLLKPGVPASAIWRHCARHDCSALGLAGAMALTPYAIDPAAFADQVCRLDSMLPSGAAVTARYAPGQIADQCDLVQTPQLQADIAHMEWRRSVAMWGSGVGIAIMALLSLYFFRPDHWKRPKAQK</sequence>
<reference evidence="2 3" key="1">
    <citation type="submission" date="2020-10" db="EMBL/GenBank/DDBJ databases">
        <authorList>
            <person name="Peeters C."/>
        </authorList>
    </citation>
    <scope>NUCLEOTIDE SEQUENCE [LARGE SCALE GENOMIC DNA]</scope>
    <source>
        <strain evidence="2 3">LMG 28140</strain>
    </source>
</reference>
<evidence type="ECO:0000313" key="2">
    <source>
        <dbReference type="EMBL" id="CAD6528449.1"/>
    </source>
</evidence>
<evidence type="ECO:0008006" key="4">
    <source>
        <dbReference type="Google" id="ProtNLM"/>
    </source>
</evidence>
<keyword evidence="1" id="KW-1133">Transmembrane helix</keyword>
<dbReference type="RefSeq" id="WP_201642223.1">
    <property type="nucleotide sequence ID" value="NZ_CAJHCP010000004.1"/>
</dbReference>
<comment type="caution">
    <text evidence="2">The sequence shown here is derived from an EMBL/GenBank/DDBJ whole genome shotgun (WGS) entry which is preliminary data.</text>
</comment>
<keyword evidence="3" id="KW-1185">Reference proteome</keyword>
<dbReference type="Proteomes" id="UP000598032">
    <property type="component" value="Unassembled WGS sequence"/>
</dbReference>
<organism evidence="2 3">
    <name type="scientific">Paraburkholderia metrosideri</name>
    <dbReference type="NCBI Taxonomy" id="580937"/>
    <lineage>
        <taxon>Bacteria</taxon>
        <taxon>Pseudomonadati</taxon>
        <taxon>Pseudomonadota</taxon>
        <taxon>Betaproteobacteria</taxon>
        <taxon>Burkholderiales</taxon>
        <taxon>Burkholderiaceae</taxon>
        <taxon>Paraburkholderia</taxon>
    </lineage>
</organism>
<keyword evidence="1" id="KW-0812">Transmembrane</keyword>
<name>A0ABN7HRA7_9BURK</name>
<keyword evidence="1" id="KW-0472">Membrane</keyword>
<dbReference type="EMBL" id="CAJHCP010000004">
    <property type="protein sequence ID" value="CAD6528449.1"/>
    <property type="molecule type" value="Genomic_DNA"/>
</dbReference>
<accession>A0ABN7HRA7</accession>
<protein>
    <recommendedName>
        <fullName evidence="4">Transmembrane protein</fullName>
    </recommendedName>
</protein>
<feature type="transmembrane region" description="Helical" evidence="1">
    <location>
        <begin position="230"/>
        <end position="250"/>
    </location>
</feature>
<gene>
    <name evidence="2" type="ORF">LMG28140_02125</name>
</gene>